<dbReference type="NCBIfam" id="NF009201">
    <property type="entry name" value="PRK12549.1"/>
    <property type="match status" value="1"/>
</dbReference>
<dbReference type="UniPathway" id="UPA00053">
    <property type="reaction ID" value="UER00087"/>
</dbReference>
<feature type="domain" description="SDH C-terminal" evidence="6">
    <location>
        <begin position="257"/>
        <end position="285"/>
    </location>
</feature>
<dbReference type="GO" id="GO:0005829">
    <property type="term" value="C:cytosol"/>
    <property type="evidence" value="ECO:0007669"/>
    <property type="project" value="TreeGrafter"/>
</dbReference>
<feature type="binding site" evidence="4">
    <location>
        <position position="116"/>
    </location>
    <ligand>
        <name>shikimate</name>
        <dbReference type="ChEBI" id="CHEBI:36208"/>
    </ligand>
</feature>
<evidence type="ECO:0000256" key="2">
    <source>
        <dbReference type="ARBA" id="ARBA00023002"/>
    </source>
</evidence>
<dbReference type="EC" id="1.1.1.25" evidence="4"/>
<evidence type="ECO:0000256" key="1">
    <source>
        <dbReference type="ARBA" id="ARBA00004871"/>
    </source>
</evidence>
<dbReference type="AlphaFoldDB" id="A0A4R8FN10"/>
<keyword evidence="3 4" id="KW-0057">Aromatic amino acid biosynthesis</keyword>
<feature type="binding site" evidence="4">
    <location>
        <begin position="24"/>
        <end position="26"/>
    </location>
    <ligand>
        <name>shikimate</name>
        <dbReference type="ChEBI" id="CHEBI:36208"/>
    </ligand>
</feature>
<comment type="similarity">
    <text evidence="4">Belongs to the shikimate dehydrogenase family.</text>
</comment>
<protein>
    <recommendedName>
        <fullName evidence="4">Shikimate dehydrogenase (NADP(+))</fullName>
        <shortName evidence="4">SDH</shortName>
        <ecNumber evidence="4">1.1.1.25</ecNumber>
    </recommendedName>
</protein>
<evidence type="ECO:0000313" key="7">
    <source>
        <dbReference type="EMBL" id="TDX27704.1"/>
    </source>
</evidence>
<keyword evidence="4" id="KW-0521">NADP</keyword>
<comment type="catalytic activity">
    <reaction evidence="4">
        <text>shikimate + NADP(+) = 3-dehydroshikimate + NADPH + H(+)</text>
        <dbReference type="Rhea" id="RHEA:17737"/>
        <dbReference type="ChEBI" id="CHEBI:15378"/>
        <dbReference type="ChEBI" id="CHEBI:16630"/>
        <dbReference type="ChEBI" id="CHEBI:36208"/>
        <dbReference type="ChEBI" id="CHEBI:57783"/>
        <dbReference type="ChEBI" id="CHEBI:58349"/>
        <dbReference type="EC" id="1.1.1.25"/>
    </reaction>
</comment>
<dbReference type="InterPro" id="IPR041121">
    <property type="entry name" value="SDH_C"/>
</dbReference>
<dbReference type="EMBL" id="SOEB01000014">
    <property type="protein sequence ID" value="TDX27704.1"/>
    <property type="molecule type" value="Genomic_DNA"/>
</dbReference>
<feature type="binding site" evidence="4">
    <location>
        <position position="234"/>
    </location>
    <ligand>
        <name>NADP(+)</name>
        <dbReference type="ChEBI" id="CHEBI:58349"/>
    </ligand>
</feature>
<proteinExistence type="inferred from homology"/>
<dbReference type="Pfam" id="PF08501">
    <property type="entry name" value="Shikimate_dh_N"/>
    <property type="match status" value="1"/>
</dbReference>
<comment type="function">
    <text evidence="4">Involved in the biosynthesis of the chorismate, which leads to the biosynthesis of aromatic amino acids. Catalyzes the reversible NADPH linked reduction of 3-dehydroshikimate (DHSA) to yield shikimate (SA).</text>
</comment>
<organism evidence="7 8">
    <name type="scientific">Rhodovulum visakhapatnamense</name>
    <dbReference type="NCBI Taxonomy" id="364297"/>
    <lineage>
        <taxon>Bacteria</taxon>
        <taxon>Pseudomonadati</taxon>
        <taxon>Pseudomonadota</taxon>
        <taxon>Alphaproteobacteria</taxon>
        <taxon>Rhodobacterales</taxon>
        <taxon>Paracoccaceae</taxon>
        <taxon>Rhodovulum</taxon>
    </lineage>
</organism>
<dbReference type="GO" id="GO:0004764">
    <property type="term" value="F:shikimate 3-dehydrogenase (NADP+) activity"/>
    <property type="evidence" value="ECO:0007669"/>
    <property type="project" value="UniProtKB-UniRule"/>
</dbReference>
<dbReference type="PANTHER" id="PTHR21089">
    <property type="entry name" value="SHIKIMATE DEHYDROGENASE"/>
    <property type="match status" value="1"/>
</dbReference>
<evidence type="ECO:0000259" key="5">
    <source>
        <dbReference type="Pfam" id="PF08501"/>
    </source>
</evidence>
<sequence>MTSGISGDGVPILLGLIGRGIARSRSPAMHMAEARAQGLTLLYRVLDMDAPPRRGLDLAGMLAAAEAAGFDGLNVTHPFKTEVTGLLDEVSKDARAVGAVNTVLLRDGQRIGHNTDLWGFAESLRRGLADAPRGHVLLIGAGGAGGAVGHALARSGVARLSIHDSQPDRAEALADRLSDPGGGCAVRAIADPAALIRDDRPDGIVNATPMGMAGHPGMAVAPDLLCPEIWVADIVYVPLETPLLAAARRAGCRVLPGAGMALFQAVRAFELFTGRPADPARMRAAFERFDAGRARS</sequence>
<accession>A0A4R8FN10</accession>
<dbReference type="Pfam" id="PF18317">
    <property type="entry name" value="SDH_C"/>
    <property type="match status" value="1"/>
</dbReference>
<dbReference type="InterPro" id="IPR036291">
    <property type="entry name" value="NAD(P)-bd_dom_sf"/>
</dbReference>
<feature type="binding site" evidence="4">
    <location>
        <position position="236"/>
    </location>
    <ligand>
        <name>shikimate</name>
        <dbReference type="ChEBI" id="CHEBI:36208"/>
    </ligand>
</feature>
<dbReference type="HAMAP" id="MF_00222">
    <property type="entry name" value="Shikimate_DH_AroE"/>
    <property type="match status" value="1"/>
</dbReference>
<dbReference type="PANTHER" id="PTHR21089:SF1">
    <property type="entry name" value="BIFUNCTIONAL 3-DEHYDROQUINATE DEHYDRATASE_SHIKIMATE DEHYDROGENASE, CHLOROPLASTIC"/>
    <property type="match status" value="1"/>
</dbReference>
<dbReference type="InterPro" id="IPR022893">
    <property type="entry name" value="Shikimate_DH_fam"/>
</dbReference>
<dbReference type="GO" id="GO:0008652">
    <property type="term" value="P:amino acid biosynthetic process"/>
    <property type="evidence" value="ECO:0007669"/>
    <property type="project" value="UniProtKB-KW"/>
</dbReference>
<dbReference type="RefSeq" id="WP_208323270.1">
    <property type="nucleotide sequence ID" value="NZ_SOEB01000014.1"/>
</dbReference>
<evidence type="ECO:0000256" key="3">
    <source>
        <dbReference type="ARBA" id="ARBA00023141"/>
    </source>
</evidence>
<dbReference type="GO" id="GO:0009423">
    <property type="term" value="P:chorismate biosynthetic process"/>
    <property type="evidence" value="ECO:0007669"/>
    <property type="project" value="UniProtKB-UniRule"/>
</dbReference>
<dbReference type="SUPFAM" id="SSF53223">
    <property type="entry name" value="Aminoacid dehydrogenase-like, N-terminal domain"/>
    <property type="match status" value="1"/>
</dbReference>
<comment type="subunit">
    <text evidence="4">Homodimer.</text>
</comment>
<feature type="binding site" evidence="4">
    <location>
        <position position="101"/>
    </location>
    <ligand>
        <name>shikimate</name>
        <dbReference type="ChEBI" id="CHEBI:36208"/>
    </ligand>
</feature>
<dbReference type="InterPro" id="IPR046346">
    <property type="entry name" value="Aminoacid_DH-like_N_sf"/>
</dbReference>
<comment type="caution">
    <text evidence="7">The sequence shown here is derived from an EMBL/GenBank/DDBJ whole genome shotgun (WGS) entry which is preliminary data.</text>
</comment>
<name>A0A4R8FN10_9RHOB</name>
<feature type="domain" description="Shikimate dehydrogenase substrate binding N-terminal" evidence="5">
    <location>
        <begin position="16"/>
        <end position="103"/>
    </location>
</feature>
<dbReference type="GO" id="GO:0019632">
    <property type="term" value="P:shikimate metabolic process"/>
    <property type="evidence" value="ECO:0007669"/>
    <property type="project" value="TreeGrafter"/>
</dbReference>
<feature type="binding site" evidence="4">
    <location>
        <begin position="140"/>
        <end position="144"/>
    </location>
    <ligand>
        <name>NADP(+)</name>
        <dbReference type="ChEBI" id="CHEBI:58349"/>
    </ligand>
</feature>
<evidence type="ECO:0000256" key="4">
    <source>
        <dbReference type="HAMAP-Rule" id="MF_00222"/>
    </source>
</evidence>
<dbReference type="CDD" id="cd01065">
    <property type="entry name" value="NAD_bind_Shikimate_DH"/>
    <property type="match status" value="1"/>
</dbReference>
<evidence type="ECO:0000313" key="8">
    <source>
        <dbReference type="Proteomes" id="UP000295484"/>
    </source>
</evidence>
<dbReference type="SUPFAM" id="SSF51735">
    <property type="entry name" value="NAD(P)-binding Rossmann-fold domains"/>
    <property type="match status" value="1"/>
</dbReference>
<feature type="binding site" evidence="4">
    <location>
        <position position="257"/>
    </location>
    <ligand>
        <name>NADP(+)</name>
        <dbReference type="ChEBI" id="CHEBI:58349"/>
    </ligand>
</feature>
<dbReference type="InterPro" id="IPR013708">
    <property type="entry name" value="Shikimate_DH-bd_N"/>
</dbReference>
<dbReference type="NCBIfam" id="NF001319">
    <property type="entry name" value="PRK00258.3-3"/>
    <property type="match status" value="1"/>
</dbReference>
<dbReference type="GO" id="GO:0009073">
    <property type="term" value="P:aromatic amino acid family biosynthetic process"/>
    <property type="evidence" value="ECO:0007669"/>
    <property type="project" value="UniProtKB-KW"/>
</dbReference>
<reference evidence="7 8" key="1">
    <citation type="submission" date="2019-03" db="EMBL/GenBank/DDBJ databases">
        <title>Genomic Encyclopedia of Type Strains, Phase IV (KMG-IV): sequencing the most valuable type-strain genomes for metagenomic binning, comparative biology and taxonomic classification.</title>
        <authorList>
            <person name="Goeker M."/>
        </authorList>
    </citation>
    <scope>NUCLEOTIDE SEQUENCE [LARGE SCALE GENOMIC DNA]</scope>
    <source>
        <strain evidence="7 8">JA181</strain>
    </source>
</reference>
<dbReference type="Gene3D" id="3.40.50.720">
    <property type="entry name" value="NAD(P)-binding Rossmann-like Domain"/>
    <property type="match status" value="1"/>
</dbReference>
<keyword evidence="2 4" id="KW-0560">Oxidoreductase</keyword>
<evidence type="ECO:0000259" key="6">
    <source>
        <dbReference type="Pfam" id="PF18317"/>
    </source>
</evidence>
<comment type="caution">
    <text evidence="4">Lacks conserved residue(s) required for the propagation of feature annotation.</text>
</comment>
<feature type="binding site" evidence="4">
    <location>
        <position position="76"/>
    </location>
    <ligand>
        <name>shikimate</name>
        <dbReference type="ChEBI" id="CHEBI:36208"/>
    </ligand>
</feature>
<feature type="binding site" evidence="4">
    <location>
        <position position="264"/>
    </location>
    <ligand>
        <name>shikimate</name>
        <dbReference type="ChEBI" id="CHEBI:36208"/>
    </ligand>
</feature>
<feature type="active site" description="Proton acceptor" evidence="4">
    <location>
        <position position="80"/>
    </location>
</feature>
<gene>
    <name evidence="4" type="primary">aroE</name>
    <name evidence="7" type="ORF">EV657_11429</name>
</gene>
<comment type="pathway">
    <text evidence="1 4">Metabolic intermediate biosynthesis; chorismate biosynthesis; chorismate from D-erythrose 4-phosphate and phosphoenolpyruvate: step 4/7.</text>
</comment>
<dbReference type="Proteomes" id="UP000295484">
    <property type="component" value="Unassembled WGS sequence"/>
</dbReference>
<keyword evidence="4" id="KW-0028">Amino-acid biosynthesis</keyword>
<dbReference type="Gene3D" id="3.40.50.10860">
    <property type="entry name" value="Leucine Dehydrogenase, chain A, domain 1"/>
    <property type="match status" value="1"/>
</dbReference>
<dbReference type="GO" id="GO:0050661">
    <property type="term" value="F:NADP binding"/>
    <property type="evidence" value="ECO:0007669"/>
    <property type="project" value="TreeGrafter"/>
</dbReference>